<gene>
    <name evidence="2" type="ordered locus">Mhar_1848</name>
</gene>
<accession>G7WPK4</accession>
<evidence type="ECO:0008006" key="4">
    <source>
        <dbReference type="Google" id="ProtNLM"/>
    </source>
</evidence>
<keyword evidence="1" id="KW-1133">Transmembrane helix</keyword>
<dbReference type="AlphaFoldDB" id="G7WPK4"/>
<proteinExistence type="predicted"/>
<dbReference type="PATRIC" id="fig|1110509.7.peg.2047"/>
<feature type="transmembrane region" description="Helical" evidence="1">
    <location>
        <begin position="12"/>
        <end position="31"/>
    </location>
</feature>
<name>G7WPK4_METH6</name>
<organism evidence="2 3">
    <name type="scientific">Methanothrix harundinacea (strain 6Ac)</name>
    <name type="common">Methanosaeta harundinacea</name>
    <dbReference type="NCBI Taxonomy" id="1110509"/>
    <lineage>
        <taxon>Archaea</taxon>
        <taxon>Methanobacteriati</taxon>
        <taxon>Methanobacteriota</taxon>
        <taxon>Stenosarchaea group</taxon>
        <taxon>Methanomicrobia</taxon>
        <taxon>Methanotrichales</taxon>
        <taxon>Methanotrichaceae</taxon>
        <taxon>Methanothrix</taxon>
    </lineage>
</organism>
<keyword evidence="3" id="KW-1185">Reference proteome</keyword>
<keyword evidence="1" id="KW-0812">Transmembrane</keyword>
<dbReference type="GeneID" id="12511020"/>
<dbReference type="Proteomes" id="UP000005877">
    <property type="component" value="Chromosome"/>
</dbReference>
<keyword evidence="1" id="KW-0472">Membrane</keyword>
<dbReference type="EMBL" id="CP003117">
    <property type="protein sequence ID" value="AET65205.1"/>
    <property type="molecule type" value="Genomic_DNA"/>
</dbReference>
<dbReference type="KEGG" id="mhi:Mhar_1848"/>
<dbReference type="RefSeq" id="WP_014587384.1">
    <property type="nucleotide sequence ID" value="NC_017527.1"/>
</dbReference>
<evidence type="ECO:0000256" key="1">
    <source>
        <dbReference type="SAM" id="Phobius"/>
    </source>
</evidence>
<dbReference type="OrthoDB" id="133746at2157"/>
<dbReference type="STRING" id="1110509.Mhar_1848"/>
<dbReference type="HOGENOM" id="CLU_098237_0_0_2"/>
<feature type="transmembrane region" description="Helical" evidence="1">
    <location>
        <begin position="37"/>
        <end position="55"/>
    </location>
</feature>
<protein>
    <recommendedName>
        <fullName evidence="4">5-bromo-4-chloroindolyl phosphate hydrolysis protein</fullName>
    </recommendedName>
</protein>
<evidence type="ECO:0000313" key="3">
    <source>
        <dbReference type="Proteomes" id="UP000005877"/>
    </source>
</evidence>
<reference evidence="2 3" key="1">
    <citation type="journal article" date="2012" name="PLoS ONE">
        <title>The genome characteristics and predicted function of methyl-group oxidation pathway in the obligate aceticlastic methanogens, Methanosaeta spp.</title>
        <authorList>
            <person name="Zhu J."/>
            <person name="Zheng H."/>
            <person name="Ai G."/>
            <person name="Zhang G."/>
            <person name="Liu D."/>
            <person name="Liu X."/>
            <person name="Dong X."/>
        </authorList>
    </citation>
    <scope>NUCLEOTIDE SEQUENCE [LARGE SCALE GENOMIC DNA]</scope>
    <source>
        <strain evidence="2 3">6Ac</strain>
    </source>
</reference>
<sequence length="243" mass="27799">MEREKQIKLLGLNLGIAAANIIVLPEVFVLGVAPATAFGIAFIFLSGAGLIYGNYRLLAEPDERGTPAQKIMTVEDYIDALKDRRELKTFEKTIDLMLDQIDRLQKKNKIIREILLQIFSSSEISYQKFDGVISEVERIFFMNMRSIINKLDAFDEEDYNFIRNKSNSGDFSEQFMDEKIEVYNKYITFVKEAAEDNEAILLKLDKLLLELSGLNSVESGQLEKMPGMVEIDNLIKQTTNYKN</sequence>
<evidence type="ECO:0000313" key="2">
    <source>
        <dbReference type="EMBL" id="AET65205.1"/>
    </source>
</evidence>